<proteinExistence type="predicted"/>
<dbReference type="AlphaFoldDB" id="A0AAV7NH84"/>
<dbReference type="Proteomes" id="UP001066276">
    <property type="component" value="Chromosome 8"/>
</dbReference>
<evidence type="ECO:0008006" key="4">
    <source>
        <dbReference type="Google" id="ProtNLM"/>
    </source>
</evidence>
<feature type="compositionally biased region" description="Basic residues" evidence="1">
    <location>
        <begin position="122"/>
        <end position="131"/>
    </location>
</feature>
<comment type="caution">
    <text evidence="2">The sequence shown here is derived from an EMBL/GenBank/DDBJ whole genome shotgun (WGS) entry which is preliminary data.</text>
</comment>
<feature type="region of interest" description="Disordered" evidence="1">
    <location>
        <begin position="70"/>
        <end position="131"/>
    </location>
</feature>
<evidence type="ECO:0000256" key="1">
    <source>
        <dbReference type="SAM" id="MobiDB-lite"/>
    </source>
</evidence>
<sequence length="131" mass="13959">MRSSPARSPAQSSSPAGSAVAVALCAVSSSLCVLHADMPRFRLPSVSRRPVTVCHIVAPRHGSPWCCLRSPPPMRHRPHPLTPKPLRLQPAPRGGPAPDLPVWGQSRPSDPQVWSLPGSRPGHVRPGRSGC</sequence>
<dbReference type="EMBL" id="JANPWB010000012">
    <property type="protein sequence ID" value="KAJ1114851.1"/>
    <property type="molecule type" value="Genomic_DNA"/>
</dbReference>
<reference evidence="2" key="1">
    <citation type="journal article" date="2022" name="bioRxiv">
        <title>Sequencing and chromosome-scale assembly of the giantPleurodeles waltlgenome.</title>
        <authorList>
            <person name="Brown T."/>
            <person name="Elewa A."/>
            <person name="Iarovenko S."/>
            <person name="Subramanian E."/>
            <person name="Araus A.J."/>
            <person name="Petzold A."/>
            <person name="Susuki M."/>
            <person name="Suzuki K.-i.T."/>
            <person name="Hayashi T."/>
            <person name="Toyoda A."/>
            <person name="Oliveira C."/>
            <person name="Osipova E."/>
            <person name="Leigh N.D."/>
            <person name="Simon A."/>
            <person name="Yun M.H."/>
        </authorList>
    </citation>
    <scope>NUCLEOTIDE SEQUENCE</scope>
    <source>
        <strain evidence="2">20211129_DDA</strain>
        <tissue evidence="2">Liver</tissue>
    </source>
</reference>
<name>A0AAV7NH84_PLEWA</name>
<organism evidence="2 3">
    <name type="scientific">Pleurodeles waltl</name>
    <name type="common">Iberian ribbed newt</name>
    <dbReference type="NCBI Taxonomy" id="8319"/>
    <lineage>
        <taxon>Eukaryota</taxon>
        <taxon>Metazoa</taxon>
        <taxon>Chordata</taxon>
        <taxon>Craniata</taxon>
        <taxon>Vertebrata</taxon>
        <taxon>Euteleostomi</taxon>
        <taxon>Amphibia</taxon>
        <taxon>Batrachia</taxon>
        <taxon>Caudata</taxon>
        <taxon>Salamandroidea</taxon>
        <taxon>Salamandridae</taxon>
        <taxon>Pleurodelinae</taxon>
        <taxon>Pleurodeles</taxon>
    </lineage>
</organism>
<evidence type="ECO:0000313" key="3">
    <source>
        <dbReference type="Proteomes" id="UP001066276"/>
    </source>
</evidence>
<keyword evidence="3" id="KW-1185">Reference proteome</keyword>
<protein>
    <recommendedName>
        <fullName evidence="4">Secreted protein</fullName>
    </recommendedName>
</protein>
<evidence type="ECO:0000313" key="2">
    <source>
        <dbReference type="EMBL" id="KAJ1114851.1"/>
    </source>
</evidence>
<accession>A0AAV7NH84</accession>
<gene>
    <name evidence="2" type="ORF">NDU88_003081</name>
</gene>